<protein>
    <submittedName>
        <fullName evidence="1">Uncharacterized protein</fullName>
    </submittedName>
</protein>
<sequence>MKIAVRAGVEIYISSSIFFRNKENNSHYIKVLKTDNNTDKKILDWNLFVLI</sequence>
<proteinExistence type="predicted"/>
<evidence type="ECO:0000313" key="2">
    <source>
        <dbReference type="Proteomes" id="UP000003027"/>
    </source>
</evidence>
<keyword evidence="2" id="KW-1185">Reference proteome</keyword>
<dbReference type="Proteomes" id="UP000003027">
    <property type="component" value="Unassembled WGS sequence"/>
</dbReference>
<reference evidence="1" key="1">
    <citation type="submission" date="2008-12" db="EMBL/GenBank/DDBJ databases">
        <title>Annotation of the Yersinia mollaretii ATCC 43969 genome.</title>
        <authorList>
            <person name="Read T.D."/>
            <person name="Akmal A."/>
            <person name="Bishop-Lilly K."/>
            <person name="Chen P.E."/>
            <person name="Cook C."/>
            <person name="Kiley M.P."/>
            <person name="Lentz S."/>
            <person name="Mateczun A."/>
            <person name="Nagarajan N."/>
            <person name="Nolan N."/>
            <person name="Osborne B.I."/>
            <person name="Pop M."/>
            <person name="Sozhamannan S."/>
            <person name="Stewart A.C."/>
            <person name="Sulakvelidze A."/>
            <person name="Thomason B."/>
            <person name="Willner K."/>
            <person name="Zwick M.E."/>
        </authorList>
    </citation>
    <scope>NUCLEOTIDE SEQUENCE [LARGE SCALE GENOMIC DNA]</scope>
    <source>
        <strain evidence="1">ATCC 43969</strain>
    </source>
</reference>
<dbReference type="EMBL" id="AALD02000047">
    <property type="protein sequence ID" value="EEQ09161.1"/>
    <property type="molecule type" value="Genomic_DNA"/>
</dbReference>
<organism evidence="1 2">
    <name type="scientific">Yersinia mollaretii (strain ATCC 43969 / DSM 18520 / CIP 103324 / CNY 7263 / WAIP 204)</name>
    <dbReference type="NCBI Taxonomy" id="349967"/>
    <lineage>
        <taxon>Bacteria</taxon>
        <taxon>Pseudomonadati</taxon>
        <taxon>Pseudomonadota</taxon>
        <taxon>Gammaproteobacteria</taxon>
        <taxon>Enterobacterales</taxon>
        <taxon>Yersiniaceae</taxon>
        <taxon>Yersinia</taxon>
    </lineage>
</organism>
<evidence type="ECO:0000313" key="1">
    <source>
        <dbReference type="EMBL" id="EEQ09161.1"/>
    </source>
</evidence>
<name>A0ABP2EBR6_YERMW</name>
<comment type="caution">
    <text evidence="1">The sequence shown here is derived from an EMBL/GenBank/DDBJ whole genome shotgun (WGS) entry which is preliminary data.</text>
</comment>
<gene>
    <name evidence="1" type="ORF">ymoll0001_38750</name>
</gene>
<accession>A0ABP2EBR6</accession>